<dbReference type="AlphaFoldDB" id="A0A8H8DGC4"/>
<comment type="caution">
    <text evidence="2">The sequence shown here is derived from an EMBL/GenBank/DDBJ whole genome shotgun (WGS) entry which is preliminary data.</text>
</comment>
<accession>A0A8H8DGC4</accession>
<dbReference type="OrthoDB" id="1930084at2759"/>
<name>A0A8H8DGC4_9FUNG</name>
<dbReference type="EMBL" id="JAEFCI010010476">
    <property type="protein sequence ID" value="KAG5457191.1"/>
    <property type="molecule type" value="Genomic_DNA"/>
</dbReference>
<dbReference type="InterPro" id="IPR029052">
    <property type="entry name" value="Metallo-depent_PP-like"/>
</dbReference>
<dbReference type="InterPro" id="IPR047129">
    <property type="entry name" value="PPA2-like"/>
</dbReference>
<dbReference type="Gene3D" id="3.60.21.10">
    <property type="match status" value="1"/>
</dbReference>
<keyword evidence="3" id="KW-1185">Reference proteome</keyword>
<evidence type="ECO:0000313" key="2">
    <source>
        <dbReference type="EMBL" id="KAG5457191.1"/>
    </source>
</evidence>
<comment type="catalytic activity">
    <reaction evidence="1">
        <text>O-phospho-L-threonyl-[protein] + H2O = L-threonyl-[protein] + phosphate</text>
        <dbReference type="Rhea" id="RHEA:47004"/>
        <dbReference type="Rhea" id="RHEA-COMP:11060"/>
        <dbReference type="Rhea" id="RHEA-COMP:11605"/>
        <dbReference type="ChEBI" id="CHEBI:15377"/>
        <dbReference type="ChEBI" id="CHEBI:30013"/>
        <dbReference type="ChEBI" id="CHEBI:43474"/>
        <dbReference type="ChEBI" id="CHEBI:61977"/>
        <dbReference type="EC" id="3.1.3.16"/>
    </reaction>
</comment>
<reference evidence="2 3" key="1">
    <citation type="journal article" name="Sci. Rep.">
        <title>Genome-scale phylogenetic analyses confirm Olpidium as the closest living zoosporic fungus to the non-flagellated, terrestrial fungi.</title>
        <authorList>
            <person name="Chang Y."/>
            <person name="Rochon D."/>
            <person name="Sekimoto S."/>
            <person name="Wang Y."/>
            <person name="Chovatia M."/>
            <person name="Sandor L."/>
            <person name="Salamov A."/>
            <person name="Grigoriev I.V."/>
            <person name="Stajich J.E."/>
            <person name="Spatafora J.W."/>
        </authorList>
    </citation>
    <scope>NUCLEOTIDE SEQUENCE [LARGE SCALE GENOMIC DNA]</scope>
    <source>
        <strain evidence="2">S191</strain>
    </source>
</reference>
<evidence type="ECO:0000256" key="1">
    <source>
        <dbReference type="ARBA" id="ARBA00048336"/>
    </source>
</evidence>
<gene>
    <name evidence="2" type="ORF">BJ554DRAFT_2856</name>
</gene>
<dbReference type="GO" id="GO:0004722">
    <property type="term" value="F:protein serine/threonine phosphatase activity"/>
    <property type="evidence" value="ECO:0007669"/>
    <property type="project" value="UniProtKB-EC"/>
</dbReference>
<evidence type="ECO:0000313" key="3">
    <source>
        <dbReference type="Proteomes" id="UP000673691"/>
    </source>
</evidence>
<sequence>MDDLSCSQVDGEMAAHAAREVPGKRRSFPLLCVPPKVLDLDVCIEQLYDRKLLAEPLIREICERTKELLMRESNVVHISSPVTVVGDIHG</sequence>
<dbReference type="PANTHER" id="PTHR45619">
    <property type="entry name" value="SERINE/THREONINE-PROTEIN PHOSPHATASE PP2A-RELATED"/>
    <property type="match status" value="1"/>
</dbReference>
<protein>
    <submittedName>
        <fullName evidence="2">Uncharacterized protein</fullName>
    </submittedName>
</protein>
<proteinExistence type="predicted"/>
<dbReference type="Proteomes" id="UP000673691">
    <property type="component" value="Unassembled WGS sequence"/>
</dbReference>
<organism evidence="2 3">
    <name type="scientific">Olpidium bornovanus</name>
    <dbReference type="NCBI Taxonomy" id="278681"/>
    <lineage>
        <taxon>Eukaryota</taxon>
        <taxon>Fungi</taxon>
        <taxon>Fungi incertae sedis</taxon>
        <taxon>Olpidiomycota</taxon>
        <taxon>Olpidiomycotina</taxon>
        <taxon>Olpidiomycetes</taxon>
        <taxon>Olpidiales</taxon>
        <taxon>Olpidiaceae</taxon>
        <taxon>Olpidium</taxon>
    </lineage>
</organism>
<dbReference type="SUPFAM" id="SSF56300">
    <property type="entry name" value="Metallo-dependent phosphatases"/>
    <property type="match status" value="1"/>
</dbReference>